<proteinExistence type="inferred from homology"/>
<evidence type="ECO:0000256" key="6">
    <source>
        <dbReference type="SAM" id="SignalP"/>
    </source>
</evidence>
<reference evidence="10" key="1">
    <citation type="journal article" date="2019" name="Int. J. Syst. Evol. Microbiol.">
        <title>The Global Catalogue of Microorganisms (GCM) 10K type strain sequencing project: providing services to taxonomists for standard genome sequencing and annotation.</title>
        <authorList>
            <consortium name="The Broad Institute Genomics Platform"/>
            <consortium name="The Broad Institute Genome Sequencing Center for Infectious Disease"/>
            <person name="Wu L."/>
            <person name="Ma J."/>
        </authorList>
    </citation>
    <scope>NUCLEOTIDE SEQUENCE [LARGE SCALE GENOMIC DNA]</scope>
    <source>
        <strain evidence="10">KCTC 33576</strain>
    </source>
</reference>
<dbReference type="Pfam" id="PF20578">
    <property type="entry name" value="aBig_2"/>
    <property type="match status" value="1"/>
</dbReference>
<organism evidence="9 10">
    <name type="scientific">Populibacterium corticicola</name>
    <dbReference type="NCBI Taxonomy" id="1812826"/>
    <lineage>
        <taxon>Bacteria</taxon>
        <taxon>Bacillati</taxon>
        <taxon>Actinomycetota</taxon>
        <taxon>Actinomycetes</taxon>
        <taxon>Micrococcales</taxon>
        <taxon>Jonesiaceae</taxon>
        <taxon>Populibacterium</taxon>
    </lineage>
</organism>
<dbReference type="EMBL" id="JBHUOP010000002">
    <property type="protein sequence ID" value="MFD2839904.1"/>
    <property type="molecule type" value="Genomic_DNA"/>
</dbReference>
<feature type="region of interest" description="Disordered" evidence="5">
    <location>
        <begin position="325"/>
        <end position="344"/>
    </location>
</feature>
<dbReference type="PANTHER" id="PTHR43301">
    <property type="entry name" value="ARABINAN ENDO-1,5-ALPHA-L-ARABINOSIDASE"/>
    <property type="match status" value="1"/>
</dbReference>
<feature type="signal peptide" evidence="6">
    <location>
        <begin position="1"/>
        <end position="31"/>
    </location>
</feature>
<name>A0ABW5XFP8_9MICO</name>
<evidence type="ECO:0000256" key="2">
    <source>
        <dbReference type="ARBA" id="ARBA00009865"/>
    </source>
</evidence>
<dbReference type="Pfam" id="PF13385">
    <property type="entry name" value="Laminin_G_3"/>
    <property type="match status" value="1"/>
</dbReference>
<keyword evidence="6" id="KW-0732">Signal</keyword>
<gene>
    <name evidence="9" type="ORF">ACFSYH_04885</name>
</gene>
<dbReference type="PANTHER" id="PTHR43301:SF3">
    <property type="entry name" value="ARABINAN ENDO-1,5-ALPHA-L-ARABINOSIDASE A-RELATED"/>
    <property type="match status" value="1"/>
</dbReference>
<accession>A0ABW5XFP8</accession>
<protein>
    <submittedName>
        <fullName evidence="9">LamG-like jellyroll fold domain-containing protein</fullName>
    </submittedName>
</protein>
<feature type="chain" id="PRO_5047187977" evidence="6">
    <location>
        <begin position="32"/>
        <end position="797"/>
    </location>
</feature>
<dbReference type="RefSeq" id="WP_377465490.1">
    <property type="nucleotide sequence ID" value="NZ_JBHUOP010000002.1"/>
</dbReference>
<dbReference type="InterPro" id="IPR046780">
    <property type="entry name" value="aBig_2"/>
</dbReference>
<keyword evidence="10" id="KW-1185">Reference proteome</keyword>
<evidence type="ECO:0000313" key="9">
    <source>
        <dbReference type="EMBL" id="MFD2839904.1"/>
    </source>
</evidence>
<evidence type="ECO:0000313" key="10">
    <source>
        <dbReference type="Proteomes" id="UP001597391"/>
    </source>
</evidence>
<dbReference type="SUPFAM" id="SSF75005">
    <property type="entry name" value="Arabinanase/levansucrase/invertase"/>
    <property type="match status" value="1"/>
</dbReference>
<comment type="similarity">
    <text evidence="2">Belongs to the glycosyl hydrolase 43 family.</text>
</comment>
<feature type="domain" description="Atrophied bacterial Ig" evidence="8">
    <location>
        <begin position="507"/>
        <end position="587"/>
    </location>
</feature>
<dbReference type="Gene3D" id="2.60.120.200">
    <property type="match status" value="1"/>
</dbReference>
<dbReference type="Pfam" id="PF04616">
    <property type="entry name" value="Glyco_hydro_43"/>
    <property type="match status" value="1"/>
</dbReference>
<dbReference type="Proteomes" id="UP001597391">
    <property type="component" value="Unassembled WGS sequence"/>
</dbReference>
<evidence type="ECO:0000259" key="7">
    <source>
        <dbReference type="Pfam" id="PF16369"/>
    </source>
</evidence>
<evidence type="ECO:0000256" key="4">
    <source>
        <dbReference type="ARBA" id="ARBA00023295"/>
    </source>
</evidence>
<comment type="pathway">
    <text evidence="1">Glycan metabolism; L-arabinan degradation.</text>
</comment>
<keyword evidence="3" id="KW-0378">Hydrolase</keyword>
<evidence type="ECO:0000259" key="8">
    <source>
        <dbReference type="Pfam" id="PF20578"/>
    </source>
</evidence>
<feature type="compositionally biased region" description="Polar residues" evidence="5">
    <location>
        <begin position="330"/>
        <end position="344"/>
    </location>
</feature>
<evidence type="ECO:0000256" key="3">
    <source>
        <dbReference type="ARBA" id="ARBA00022801"/>
    </source>
</evidence>
<comment type="caution">
    <text evidence="9">The sequence shown here is derived from an EMBL/GenBank/DDBJ whole genome shotgun (WGS) entry which is preliminary data.</text>
</comment>
<keyword evidence="4" id="KW-0326">Glycosidase</keyword>
<dbReference type="InterPro" id="IPR023296">
    <property type="entry name" value="Glyco_hydro_beta-prop_sf"/>
</dbReference>
<dbReference type="InterPro" id="IPR032291">
    <property type="entry name" value="Abn2_C"/>
</dbReference>
<evidence type="ECO:0000256" key="5">
    <source>
        <dbReference type="SAM" id="MobiDB-lite"/>
    </source>
</evidence>
<dbReference type="Gene3D" id="2.115.10.20">
    <property type="entry name" value="Glycosyl hydrolase domain, family 43"/>
    <property type="match status" value="1"/>
</dbReference>
<dbReference type="InterPro" id="IPR006710">
    <property type="entry name" value="Glyco_hydro_43"/>
</dbReference>
<dbReference type="SUPFAM" id="SSF49899">
    <property type="entry name" value="Concanavalin A-like lectins/glucanases"/>
    <property type="match status" value="1"/>
</dbReference>
<evidence type="ECO:0000256" key="1">
    <source>
        <dbReference type="ARBA" id="ARBA00004834"/>
    </source>
</evidence>
<dbReference type="InterPro" id="IPR050727">
    <property type="entry name" value="GH43_arabinanases"/>
</dbReference>
<sequence>MPNHTTKRAVAALTAGMLGISALLVGSAAQAKPKDPTPRKPTFTNVTVHDPSVVTSGKDVWVFGSHGASAHTRDLMNWTQHTVDLSQDRDNTLFDDIYTELKETFDWAQTDTLWASDVIQLKDGRYAMYYNACKGDSPRSALGLAIADSVDGPYKDQGILLKSGMWDEESENPGEIYDANIHPNAVDPDAFFDAKGNLWMVYGSYSGGIFILQMDKNTGLPLPDQGYGKHLIGGNHSRIEAPAIQYNKQTGYYYMYVSFGGLDANGGYNMRVARSKKPDGPYVDAQGNDMANVKSNRSLPLFDDASIEPYGVKMMGSHLFTRELGDPASGTESTSGIGYQSPGHNTWYQDPKTGKTFLIFHARFPDTGEMHQVRVQQIWFNKDGWPVLSPMQYAGETNRTFKRKEVEGTWQVINMGKDINSTAKLSEEITLTKNGKITGAYSGKWKLTSHNYAELQIGKNTYKGVFMPIWDPQYQKWSVGFSAVSKQGETIMGRSYQTMSQKEAVKAVTKAIDLGNIQAVTGNLTLPTSGTHGTTITWKTSDSAVVTDTGVTTRPGVGESPRRATLTATIRNGKHTEKRTFKITVLPREAAQLGAQWTFDGDLVEATGTYADATPSGAKIDLAGNPAQYVSDGVSGQALYLDGNSGVRLPDGLIHSDTYSVSLWLRPEALTSYTTAFFGAATSESWVSLVPRGHDGVNGNAMVWSGTAWYDAGTGVNLPVGEWSHVAFVNDRGTLSVYVDGVLAFEGTGFPNVFTTENGMFTLGVNWWDTAFKGSIDELTVWTSALTAQDVAQLGAR</sequence>
<dbReference type="Gene3D" id="2.40.128.10">
    <property type="match status" value="1"/>
</dbReference>
<dbReference type="CDD" id="cd18832">
    <property type="entry name" value="GH43_GsAbnA-like"/>
    <property type="match status" value="1"/>
</dbReference>
<feature type="domain" description="Extracellular endo-alpha-(1-&gt;5)-L-arabinanase C-terminal" evidence="7">
    <location>
        <begin position="390"/>
        <end position="493"/>
    </location>
</feature>
<dbReference type="Pfam" id="PF16369">
    <property type="entry name" value="GH43_C"/>
    <property type="match status" value="1"/>
</dbReference>
<dbReference type="InterPro" id="IPR013320">
    <property type="entry name" value="ConA-like_dom_sf"/>
</dbReference>